<keyword evidence="2" id="KW-1133">Transmembrane helix</keyword>
<feature type="region of interest" description="Disordered" evidence="1">
    <location>
        <begin position="162"/>
        <end position="181"/>
    </location>
</feature>
<organism evidence="3 4">
    <name type="scientific">Micromonospora rhizosphaerae</name>
    <dbReference type="NCBI Taxonomy" id="568872"/>
    <lineage>
        <taxon>Bacteria</taxon>
        <taxon>Bacillati</taxon>
        <taxon>Actinomycetota</taxon>
        <taxon>Actinomycetes</taxon>
        <taxon>Micromonosporales</taxon>
        <taxon>Micromonosporaceae</taxon>
        <taxon>Micromonospora</taxon>
    </lineage>
</organism>
<evidence type="ECO:0000313" key="3">
    <source>
        <dbReference type="EMBL" id="SCL17685.1"/>
    </source>
</evidence>
<evidence type="ECO:0000256" key="1">
    <source>
        <dbReference type="SAM" id="MobiDB-lite"/>
    </source>
</evidence>
<protein>
    <submittedName>
        <fullName evidence="3">Uncharacterized protein</fullName>
    </submittedName>
</protein>
<keyword evidence="2" id="KW-0812">Transmembrane</keyword>
<feature type="transmembrane region" description="Helical" evidence="2">
    <location>
        <begin position="135"/>
        <end position="155"/>
    </location>
</feature>
<dbReference type="RefSeq" id="WP_091337614.1">
    <property type="nucleotide sequence ID" value="NZ_FMHV01000002.1"/>
</dbReference>
<dbReference type="EMBL" id="FMHV01000002">
    <property type="protein sequence ID" value="SCL17685.1"/>
    <property type="molecule type" value="Genomic_DNA"/>
</dbReference>
<reference evidence="4" key="1">
    <citation type="submission" date="2016-06" db="EMBL/GenBank/DDBJ databases">
        <authorList>
            <person name="Varghese N."/>
            <person name="Submissions Spin"/>
        </authorList>
    </citation>
    <scope>NUCLEOTIDE SEQUENCE [LARGE SCALE GENOMIC DNA]</scope>
    <source>
        <strain evidence="4">DSM 45431</strain>
    </source>
</reference>
<dbReference type="AlphaFoldDB" id="A0A1C6RKJ3"/>
<dbReference type="Proteomes" id="UP000199413">
    <property type="component" value="Unassembled WGS sequence"/>
</dbReference>
<feature type="transmembrane region" description="Helical" evidence="2">
    <location>
        <begin position="103"/>
        <end position="123"/>
    </location>
</feature>
<keyword evidence="4" id="KW-1185">Reference proteome</keyword>
<accession>A0A1C6RKJ3</accession>
<sequence length="181" mass="19707">MRHTISIWRTLAAGLAGGIAFVLGTFVTFRLLGGSRLGAEGLLFDPDTQHPKVITVWKELEPLPRILENPLIILGGILAFGIGYAFVYRSIAPAWTTGLHSRAWRLGLIVWLGTVFAELMGPFNVLHQPVNLSVVAWAMWAVCAFAEAYALVFVLDRGLSKGREQGERGPAHRSTAAESNA</sequence>
<keyword evidence="2" id="KW-0472">Membrane</keyword>
<dbReference type="OrthoDB" id="3361591at2"/>
<dbReference type="STRING" id="568872.GA0070624_1356"/>
<name>A0A1C6RKJ3_9ACTN</name>
<evidence type="ECO:0000313" key="4">
    <source>
        <dbReference type="Proteomes" id="UP000199413"/>
    </source>
</evidence>
<feature type="transmembrane region" description="Helical" evidence="2">
    <location>
        <begin position="12"/>
        <end position="32"/>
    </location>
</feature>
<feature type="transmembrane region" description="Helical" evidence="2">
    <location>
        <begin position="71"/>
        <end position="91"/>
    </location>
</feature>
<proteinExistence type="predicted"/>
<gene>
    <name evidence="3" type="ORF">GA0070624_1356</name>
</gene>
<evidence type="ECO:0000256" key="2">
    <source>
        <dbReference type="SAM" id="Phobius"/>
    </source>
</evidence>